<evidence type="ECO:0000313" key="7">
    <source>
        <dbReference type="Proteomes" id="UP001500034"/>
    </source>
</evidence>
<dbReference type="SUPFAM" id="SSF52540">
    <property type="entry name" value="P-loop containing nucleoside triphosphate hydrolases"/>
    <property type="match status" value="1"/>
</dbReference>
<keyword evidence="3" id="KW-0547">Nucleotide-binding</keyword>
<dbReference type="RefSeq" id="WP_345592392.1">
    <property type="nucleotide sequence ID" value="NZ_BAABCQ010000044.1"/>
</dbReference>
<comment type="caution">
    <text evidence="6">The sequence shown here is derived from an EMBL/GenBank/DDBJ whole genome shotgun (WGS) entry which is preliminary data.</text>
</comment>
<dbReference type="Proteomes" id="UP001500034">
    <property type="component" value="Unassembled WGS sequence"/>
</dbReference>
<feature type="domain" description="Thymidylate kinase-like" evidence="5">
    <location>
        <begin position="23"/>
        <end position="194"/>
    </location>
</feature>
<comment type="similarity">
    <text evidence="1">Belongs to the thymidylate kinase family.</text>
</comment>
<evidence type="ECO:0000259" key="5">
    <source>
        <dbReference type="Pfam" id="PF02223"/>
    </source>
</evidence>
<dbReference type="PANTHER" id="PTHR10344:SF4">
    <property type="entry name" value="UMP-CMP KINASE 2, MITOCHONDRIAL"/>
    <property type="match status" value="1"/>
</dbReference>
<evidence type="ECO:0000256" key="4">
    <source>
        <dbReference type="ARBA" id="ARBA00022840"/>
    </source>
</evidence>
<reference evidence="7" key="1">
    <citation type="journal article" date="2019" name="Int. J. Syst. Evol. Microbiol.">
        <title>The Global Catalogue of Microorganisms (GCM) 10K type strain sequencing project: providing services to taxonomists for standard genome sequencing and annotation.</title>
        <authorList>
            <consortium name="The Broad Institute Genomics Platform"/>
            <consortium name="The Broad Institute Genome Sequencing Center for Infectious Disease"/>
            <person name="Wu L."/>
            <person name="Ma J."/>
        </authorList>
    </citation>
    <scope>NUCLEOTIDE SEQUENCE [LARGE SCALE GENOMIC DNA]</scope>
    <source>
        <strain evidence="7">JCM 17027</strain>
    </source>
</reference>
<evidence type="ECO:0000256" key="1">
    <source>
        <dbReference type="ARBA" id="ARBA00009776"/>
    </source>
</evidence>
<gene>
    <name evidence="6" type="ORF">GCM10022384_28020</name>
</gene>
<dbReference type="EMBL" id="BAABCQ010000044">
    <property type="protein sequence ID" value="GAA3976346.1"/>
    <property type="molecule type" value="Genomic_DNA"/>
</dbReference>
<dbReference type="PANTHER" id="PTHR10344">
    <property type="entry name" value="THYMIDYLATE KINASE"/>
    <property type="match status" value="1"/>
</dbReference>
<proteinExistence type="inferred from homology"/>
<dbReference type="InterPro" id="IPR027417">
    <property type="entry name" value="P-loop_NTPase"/>
</dbReference>
<sequence>MSPLYGAYTPGVPARGNGPFIVLEGISGIGKSTLARLLAERLNAGTLHTVPDFYMPWAPVMNANTRALPQLAFYLSGVLHASDVVRSHLERGAVVSDRYVSSVLAYHSAVHELEMAQVAELLAPFRPYLPAPDLTFYLRCTNRTLRTRMAGKKDYNQDDHDMITVPGRLERLRSNFDKAAADDTTAVIIDTDDRTPGELADTITDHLTELST</sequence>
<dbReference type="Gene3D" id="3.40.50.300">
    <property type="entry name" value="P-loop containing nucleotide triphosphate hydrolases"/>
    <property type="match status" value="1"/>
</dbReference>
<accession>A0ABP7Q5M4</accession>
<protein>
    <recommendedName>
        <fullName evidence="2">Thymidylate kinase</fullName>
    </recommendedName>
</protein>
<evidence type="ECO:0000313" key="6">
    <source>
        <dbReference type="EMBL" id="GAA3976346.1"/>
    </source>
</evidence>
<organism evidence="6 7">
    <name type="scientific">Streptomyces marokkonensis</name>
    <dbReference type="NCBI Taxonomy" id="324855"/>
    <lineage>
        <taxon>Bacteria</taxon>
        <taxon>Bacillati</taxon>
        <taxon>Actinomycetota</taxon>
        <taxon>Actinomycetes</taxon>
        <taxon>Kitasatosporales</taxon>
        <taxon>Streptomycetaceae</taxon>
        <taxon>Streptomyces</taxon>
    </lineage>
</organism>
<evidence type="ECO:0000256" key="2">
    <source>
        <dbReference type="ARBA" id="ARBA00017144"/>
    </source>
</evidence>
<keyword evidence="4" id="KW-0067">ATP-binding</keyword>
<dbReference type="Pfam" id="PF02223">
    <property type="entry name" value="Thymidylate_kin"/>
    <property type="match status" value="1"/>
</dbReference>
<keyword evidence="7" id="KW-1185">Reference proteome</keyword>
<evidence type="ECO:0000256" key="3">
    <source>
        <dbReference type="ARBA" id="ARBA00022741"/>
    </source>
</evidence>
<dbReference type="InterPro" id="IPR039430">
    <property type="entry name" value="Thymidylate_kin-like_dom"/>
</dbReference>
<name>A0ABP7Q5M4_9ACTN</name>